<dbReference type="GO" id="GO:0005576">
    <property type="term" value="C:extracellular region"/>
    <property type="evidence" value="ECO:0007669"/>
    <property type="project" value="UniProtKB-SubCell"/>
</dbReference>
<evidence type="ECO:0000256" key="1">
    <source>
        <dbReference type="ARBA" id="ARBA00004613"/>
    </source>
</evidence>
<keyword evidence="7" id="KW-1015">Disulfide bond</keyword>
<organism evidence="17">
    <name type="scientific">Diabrotica virgifera virgifera</name>
    <name type="common">western corn rootworm</name>
    <dbReference type="NCBI Taxonomy" id="50390"/>
    <lineage>
        <taxon>Eukaryota</taxon>
        <taxon>Metazoa</taxon>
        <taxon>Ecdysozoa</taxon>
        <taxon>Arthropoda</taxon>
        <taxon>Hexapoda</taxon>
        <taxon>Insecta</taxon>
        <taxon>Pterygota</taxon>
        <taxon>Neoptera</taxon>
        <taxon>Endopterygota</taxon>
        <taxon>Coleoptera</taxon>
        <taxon>Polyphaga</taxon>
        <taxon>Cucujiformia</taxon>
        <taxon>Chrysomeloidea</taxon>
        <taxon>Chrysomelidae</taxon>
        <taxon>Galerucinae</taxon>
        <taxon>Diabroticina</taxon>
        <taxon>Diabroticites</taxon>
        <taxon>Diabrotica</taxon>
    </lineage>
</organism>
<evidence type="ECO:0000256" key="10">
    <source>
        <dbReference type="RuleBase" id="RU363034"/>
    </source>
</evidence>
<dbReference type="FunFam" id="2.40.10.10:FF:000054">
    <property type="entry name" value="Complement C1r subcomponent"/>
    <property type="match status" value="1"/>
</dbReference>
<evidence type="ECO:0000259" key="14">
    <source>
        <dbReference type="PROSITE" id="PS51888"/>
    </source>
</evidence>
<dbReference type="InterPro" id="IPR051487">
    <property type="entry name" value="Ser/Thr_Proteases_Immune/Dev"/>
</dbReference>
<evidence type="ECO:0000256" key="5">
    <source>
        <dbReference type="ARBA" id="ARBA00022801"/>
    </source>
</evidence>
<evidence type="ECO:0000256" key="11">
    <source>
        <dbReference type="RuleBase" id="RU366078"/>
    </source>
</evidence>
<dbReference type="Pfam" id="PF12032">
    <property type="entry name" value="CLIP"/>
    <property type="match status" value="1"/>
</dbReference>
<comment type="domain">
    <text evidence="11">The clip domain consists of 35-55 residues which are 'knitted' together usually by 3 conserved disulfide bonds forming a clip-like compact structure.</text>
</comment>
<dbReference type="Pfam" id="PF00089">
    <property type="entry name" value="Trypsin"/>
    <property type="match status" value="1"/>
</dbReference>
<keyword evidence="4" id="KW-0732">Signal</keyword>
<evidence type="ECO:0000313" key="15">
    <source>
        <dbReference type="EnsemblMetazoa" id="XP_028137081.1"/>
    </source>
</evidence>
<evidence type="ECO:0000259" key="13">
    <source>
        <dbReference type="PROSITE" id="PS50240"/>
    </source>
</evidence>
<dbReference type="InterPro" id="IPR033116">
    <property type="entry name" value="TRYPSIN_SER"/>
</dbReference>
<dbReference type="InterPro" id="IPR018114">
    <property type="entry name" value="TRYPSIN_HIS"/>
</dbReference>
<evidence type="ECO:0000256" key="8">
    <source>
        <dbReference type="ARBA" id="ARBA00023180"/>
    </source>
</evidence>
<dbReference type="SMART" id="SM00020">
    <property type="entry name" value="Tryp_SPc"/>
    <property type="match status" value="1"/>
</dbReference>
<dbReference type="GeneID" id="114331651"/>
<feature type="domain" description="Peptidase S1" evidence="13">
    <location>
        <begin position="159"/>
        <end position="413"/>
    </location>
</feature>
<dbReference type="SUPFAM" id="SSF50494">
    <property type="entry name" value="Trypsin-like serine proteases"/>
    <property type="match status" value="1"/>
</dbReference>
<dbReference type="Gene3D" id="2.40.10.10">
    <property type="entry name" value="Trypsin-like serine proteases"/>
    <property type="match status" value="2"/>
</dbReference>
<dbReference type="InterPro" id="IPR043504">
    <property type="entry name" value="Peptidase_S1_PA_chymotrypsin"/>
</dbReference>
<sequence length="414" mass="46655">MYIQWYLQRCEIIFQNFNQTFVYREYNNMVLTHFIFLFVFFLIHSHSNGQDVCTTPGGTEGSCIPALSCEPLRTAFKNVKRPLSDTARKQFEAYICKETHKVCCPKEPIIITELSVRTSDNDESPTETITDITKHKNYGLLPTDCGFVKDSSYVFDIRVVNGEDAGLYEYPWMSLLSFRVPGNIRKFRCGGSIINNRYILTAAHCLEDKSNLLGVRVGEYNLSNNGADKDCDIVECNDPVQDLVIEEIISHPNYESKGKKNDIGLLRVQQITFNNKNIRPVCLPRTSNAKFNQPSAEVSGWGITKFGGRISKVLQKAYLKVVNPVECQNFYQGNLSTAIDDTRLCAGGIFQSSKSNACTGDSGGPLLVQEVSPDREKKYVQHGIVSAGVTRCDLPSLFTKVDYHLEWILDNMRA</sequence>
<dbReference type="RefSeq" id="XP_028137081.1">
    <property type="nucleotide sequence ID" value="XM_028281280.1"/>
</dbReference>
<accession>A0A6P7FLZ8</accession>
<evidence type="ECO:0000256" key="9">
    <source>
        <dbReference type="ARBA" id="ARBA00024195"/>
    </source>
</evidence>
<feature type="transmembrane region" description="Helical" evidence="12">
    <location>
        <begin position="26"/>
        <end position="43"/>
    </location>
</feature>
<dbReference type="InterPro" id="IPR022700">
    <property type="entry name" value="CLIP"/>
</dbReference>
<keyword evidence="12" id="KW-0812">Transmembrane</keyword>
<dbReference type="Proteomes" id="UP001652700">
    <property type="component" value="Unplaced"/>
</dbReference>
<evidence type="ECO:0000256" key="12">
    <source>
        <dbReference type="SAM" id="Phobius"/>
    </source>
</evidence>
<evidence type="ECO:0000256" key="4">
    <source>
        <dbReference type="ARBA" id="ARBA00022729"/>
    </source>
</evidence>
<proteinExistence type="inferred from homology"/>
<dbReference type="AlphaFoldDB" id="A0A6P7FLZ8"/>
<dbReference type="InterPro" id="IPR038565">
    <property type="entry name" value="CLIP_sf"/>
</dbReference>
<keyword evidence="12" id="KW-1133">Transmembrane helix</keyword>
<dbReference type="KEGG" id="dvv:114331651"/>
<feature type="domain" description="Clip" evidence="14">
    <location>
        <begin position="52"/>
        <end position="104"/>
    </location>
</feature>
<dbReference type="PANTHER" id="PTHR24256">
    <property type="entry name" value="TRYPTASE-RELATED"/>
    <property type="match status" value="1"/>
</dbReference>
<dbReference type="CDD" id="cd00190">
    <property type="entry name" value="Tryp_SPc"/>
    <property type="match status" value="1"/>
</dbReference>
<dbReference type="PROSITE" id="PS50240">
    <property type="entry name" value="TRYPSIN_DOM"/>
    <property type="match status" value="1"/>
</dbReference>
<name>A0A6P7FLZ8_DIAVI</name>
<reference evidence="17" key="1">
    <citation type="submission" date="2025-04" db="UniProtKB">
        <authorList>
            <consortium name="RefSeq"/>
        </authorList>
    </citation>
    <scope>IDENTIFICATION</scope>
    <source>
        <tissue evidence="17">Whole insect</tissue>
    </source>
</reference>
<gene>
    <name evidence="17" type="primary">LOC114331651</name>
</gene>
<keyword evidence="6 10" id="KW-0720">Serine protease</keyword>
<comment type="similarity">
    <text evidence="9 11">Belongs to the peptidase S1 family. CLIP subfamily.</text>
</comment>
<protein>
    <recommendedName>
        <fullName evidence="11">CLIP domain-containing serine protease</fullName>
        <ecNumber evidence="10">3.4.21.-</ecNumber>
    </recommendedName>
</protein>
<keyword evidence="12" id="KW-0472">Membrane</keyword>
<dbReference type="SMART" id="SM00680">
    <property type="entry name" value="CLIP"/>
    <property type="match status" value="1"/>
</dbReference>
<keyword evidence="3 10" id="KW-0645">Protease</keyword>
<evidence type="ECO:0000256" key="6">
    <source>
        <dbReference type="ARBA" id="ARBA00022825"/>
    </source>
</evidence>
<comment type="subcellular location">
    <subcellularLocation>
        <location evidence="1 11">Secreted</location>
    </subcellularLocation>
</comment>
<dbReference type="InterPro" id="IPR001314">
    <property type="entry name" value="Peptidase_S1A"/>
</dbReference>
<evidence type="ECO:0000256" key="2">
    <source>
        <dbReference type="ARBA" id="ARBA00022525"/>
    </source>
</evidence>
<keyword evidence="5 10" id="KW-0378">Hydrolase</keyword>
<dbReference type="PRINTS" id="PR00722">
    <property type="entry name" value="CHYMOTRYPSIN"/>
</dbReference>
<keyword evidence="16" id="KW-1185">Reference proteome</keyword>
<dbReference type="InterPro" id="IPR001254">
    <property type="entry name" value="Trypsin_dom"/>
</dbReference>
<dbReference type="PROSITE" id="PS51888">
    <property type="entry name" value="CLIP"/>
    <property type="match status" value="1"/>
</dbReference>
<evidence type="ECO:0000256" key="7">
    <source>
        <dbReference type="ARBA" id="ARBA00023157"/>
    </source>
</evidence>
<dbReference type="GO" id="GO:0006508">
    <property type="term" value="P:proteolysis"/>
    <property type="evidence" value="ECO:0007669"/>
    <property type="project" value="UniProtKB-KW"/>
</dbReference>
<keyword evidence="2 11" id="KW-0964">Secreted</keyword>
<dbReference type="InParanoid" id="A0A6P7FLZ8"/>
<dbReference type="OrthoDB" id="547031at2759"/>
<evidence type="ECO:0000313" key="16">
    <source>
        <dbReference type="Proteomes" id="UP001652700"/>
    </source>
</evidence>
<dbReference type="FunFam" id="2.40.10.10:FF:000028">
    <property type="entry name" value="Serine protease easter"/>
    <property type="match status" value="1"/>
</dbReference>
<dbReference type="EC" id="3.4.21.-" evidence="10"/>
<evidence type="ECO:0000313" key="17">
    <source>
        <dbReference type="RefSeq" id="XP_028137081.1"/>
    </source>
</evidence>
<evidence type="ECO:0000256" key="3">
    <source>
        <dbReference type="ARBA" id="ARBA00022670"/>
    </source>
</evidence>
<dbReference type="EnsemblMetazoa" id="XM_028281280.2">
    <property type="protein sequence ID" value="XP_028137081.1"/>
    <property type="gene ID" value="LOC114331651"/>
</dbReference>
<dbReference type="InterPro" id="IPR009003">
    <property type="entry name" value="Peptidase_S1_PA"/>
</dbReference>
<dbReference type="Gene3D" id="3.30.1640.30">
    <property type="match status" value="1"/>
</dbReference>
<dbReference type="PROSITE" id="PS00135">
    <property type="entry name" value="TRYPSIN_SER"/>
    <property type="match status" value="1"/>
</dbReference>
<keyword evidence="8" id="KW-0325">Glycoprotein</keyword>
<dbReference type="GO" id="GO:0004252">
    <property type="term" value="F:serine-type endopeptidase activity"/>
    <property type="evidence" value="ECO:0007669"/>
    <property type="project" value="UniProtKB-UniRule"/>
</dbReference>
<dbReference type="PROSITE" id="PS00134">
    <property type="entry name" value="TRYPSIN_HIS"/>
    <property type="match status" value="1"/>
</dbReference>
<reference evidence="15" key="2">
    <citation type="submission" date="2025-05" db="UniProtKB">
        <authorList>
            <consortium name="EnsemblMetazoa"/>
        </authorList>
    </citation>
    <scope>IDENTIFICATION</scope>
</reference>